<organism evidence="2 3">
    <name type="scientific">Streptomyces thermocarboxydovorans</name>
    <dbReference type="NCBI Taxonomy" id="59298"/>
    <lineage>
        <taxon>Bacteria</taxon>
        <taxon>Bacillati</taxon>
        <taxon>Actinomycetota</taxon>
        <taxon>Actinomycetes</taxon>
        <taxon>Kitasatosporales</taxon>
        <taxon>Streptomycetaceae</taxon>
        <taxon>Streptomyces</taxon>
    </lineage>
</organism>
<reference evidence="3" key="1">
    <citation type="journal article" date="2019" name="Int. J. Syst. Evol. Microbiol.">
        <title>The Global Catalogue of Microorganisms (GCM) 10K type strain sequencing project: providing services to taxonomists for standard genome sequencing and annotation.</title>
        <authorList>
            <consortium name="The Broad Institute Genomics Platform"/>
            <consortium name="The Broad Institute Genome Sequencing Center for Infectious Disease"/>
            <person name="Wu L."/>
            <person name="Ma J."/>
        </authorList>
    </citation>
    <scope>NUCLEOTIDE SEQUENCE [LARGE SCALE GENOMIC DNA]</scope>
    <source>
        <strain evidence="3">JCM 10367</strain>
    </source>
</reference>
<feature type="domain" description="Glycosyltransferase family 28 N-terminal" evidence="1">
    <location>
        <begin position="3"/>
        <end position="43"/>
    </location>
</feature>
<evidence type="ECO:0000313" key="2">
    <source>
        <dbReference type="EMBL" id="GAA0651937.1"/>
    </source>
</evidence>
<dbReference type="InterPro" id="IPR004276">
    <property type="entry name" value="GlycoTrans_28_N"/>
</dbReference>
<evidence type="ECO:0000259" key="1">
    <source>
        <dbReference type="Pfam" id="PF03033"/>
    </source>
</evidence>
<evidence type="ECO:0000313" key="3">
    <source>
        <dbReference type="Proteomes" id="UP001500724"/>
    </source>
</evidence>
<comment type="caution">
    <text evidence="2">The sequence shown here is derived from an EMBL/GenBank/DDBJ whole genome shotgun (WGS) entry which is preliminary data.</text>
</comment>
<dbReference type="EMBL" id="BAAAGU010000032">
    <property type="protein sequence ID" value="GAA0651937.1"/>
    <property type="molecule type" value="Genomic_DNA"/>
</dbReference>
<dbReference type="Gene3D" id="3.40.50.2000">
    <property type="entry name" value="Glycogen Phosphorylase B"/>
    <property type="match status" value="1"/>
</dbReference>
<keyword evidence="3" id="KW-1185">Reference proteome</keyword>
<accession>A0ABP3SMC3</accession>
<dbReference type="RefSeq" id="WP_344001768.1">
    <property type="nucleotide sequence ID" value="NZ_BAAAGU010000032.1"/>
</dbReference>
<name>A0ABP3SMC3_9ACTN</name>
<dbReference type="Pfam" id="PF03033">
    <property type="entry name" value="Glyco_transf_28"/>
    <property type="match status" value="1"/>
</dbReference>
<dbReference type="Proteomes" id="UP001500724">
    <property type="component" value="Unassembled WGS sequence"/>
</dbReference>
<dbReference type="SUPFAM" id="SSF53756">
    <property type="entry name" value="UDP-Glycosyltransferase/glycogen phosphorylase"/>
    <property type="match status" value="1"/>
</dbReference>
<gene>
    <name evidence="2" type="ORF">GCM10009535_32770</name>
</gene>
<protein>
    <recommendedName>
        <fullName evidence="1">Glycosyltransferase family 28 N-terminal domain-containing protein</fullName>
    </recommendedName>
</protein>
<proteinExistence type="predicted"/>
<sequence length="59" mass="6102">MRILIITAGSRGDVAPCTGLGRRLLDVGHQVAVAAHPSFEALVGGCGLDTGLCRETRRG</sequence>